<proteinExistence type="predicted"/>
<protein>
    <submittedName>
        <fullName evidence="1">Uncharacterized protein</fullName>
    </submittedName>
</protein>
<sequence>MTATKRARKRKIFFDEDDEMTKVQEVLIKYDKKMRVTFGEEIIKTAESLKPLPP</sequence>
<evidence type="ECO:0000313" key="1">
    <source>
        <dbReference type="EMBL" id="CAG7817520.1"/>
    </source>
</evidence>
<feature type="non-terminal residue" evidence="1">
    <location>
        <position position="54"/>
    </location>
</feature>
<accession>A0A8J2KN39</accession>
<dbReference type="EMBL" id="CAJVCH010396374">
    <property type="protein sequence ID" value="CAG7817520.1"/>
    <property type="molecule type" value="Genomic_DNA"/>
</dbReference>
<gene>
    <name evidence="1" type="ORF">AFUS01_LOCUS28081</name>
</gene>
<evidence type="ECO:0000313" key="2">
    <source>
        <dbReference type="Proteomes" id="UP000708208"/>
    </source>
</evidence>
<name>A0A8J2KN39_9HEXA</name>
<dbReference type="Proteomes" id="UP000708208">
    <property type="component" value="Unassembled WGS sequence"/>
</dbReference>
<organism evidence="1 2">
    <name type="scientific">Allacma fusca</name>
    <dbReference type="NCBI Taxonomy" id="39272"/>
    <lineage>
        <taxon>Eukaryota</taxon>
        <taxon>Metazoa</taxon>
        <taxon>Ecdysozoa</taxon>
        <taxon>Arthropoda</taxon>
        <taxon>Hexapoda</taxon>
        <taxon>Collembola</taxon>
        <taxon>Symphypleona</taxon>
        <taxon>Sminthuridae</taxon>
        <taxon>Allacma</taxon>
    </lineage>
</organism>
<reference evidence="1" key="1">
    <citation type="submission" date="2021-06" db="EMBL/GenBank/DDBJ databases">
        <authorList>
            <person name="Hodson N. C."/>
            <person name="Mongue J. A."/>
            <person name="Jaron S. K."/>
        </authorList>
    </citation>
    <scope>NUCLEOTIDE SEQUENCE</scope>
</reference>
<comment type="caution">
    <text evidence="1">The sequence shown here is derived from an EMBL/GenBank/DDBJ whole genome shotgun (WGS) entry which is preliminary data.</text>
</comment>
<dbReference type="AlphaFoldDB" id="A0A8J2KN39"/>
<keyword evidence="2" id="KW-1185">Reference proteome</keyword>